<dbReference type="PANTHER" id="PTHR11866:SF16">
    <property type="entry name" value="PROSTAGLANDIN E2 RECEPTOR EP4 SUBTYPE-LIKE PROTEIN"/>
    <property type="match status" value="1"/>
</dbReference>
<evidence type="ECO:0000256" key="4">
    <source>
        <dbReference type="ARBA" id="ARBA00022989"/>
    </source>
</evidence>
<comment type="subcellular location">
    <subcellularLocation>
        <location evidence="1">Cell membrane</location>
        <topology evidence="1">Multi-pass membrane protein</topology>
    </subcellularLocation>
</comment>
<comment type="similarity">
    <text evidence="10">Belongs to the G-protein coupled receptor 1 family.</text>
</comment>
<dbReference type="EnsemblMetazoa" id="G571.6">
    <property type="protein sequence ID" value="G571.6:cds"/>
    <property type="gene ID" value="G571"/>
</dbReference>
<evidence type="ECO:0000256" key="8">
    <source>
        <dbReference type="ARBA" id="ARBA00023180"/>
    </source>
</evidence>
<accession>A0A8W8NGE7</accession>
<dbReference type="GO" id="GO:0007189">
    <property type="term" value="P:adenylate cyclase-activating G protein-coupled receptor signaling pathway"/>
    <property type="evidence" value="ECO:0007669"/>
    <property type="project" value="TreeGrafter"/>
</dbReference>
<dbReference type="OrthoDB" id="5959154at2759"/>
<dbReference type="PROSITE" id="PS50262">
    <property type="entry name" value="G_PROTEIN_RECEP_F1_2"/>
    <property type="match status" value="1"/>
</dbReference>
<dbReference type="GO" id="GO:0004930">
    <property type="term" value="F:G protein-coupled receptor activity"/>
    <property type="evidence" value="ECO:0007669"/>
    <property type="project" value="UniProtKB-KW"/>
</dbReference>
<dbReference type="GO" id="GO:0005886">
    <property type="term" value="C:plasma membrane"/>
    <property type="evidence" value="ECO:0007669"/>
    <property type="project" value="UniProtKB-SubCell"/>
</dbReference>
<dbReference type="Pfam" id="PF00001">
    <property type="entry name" value="7tm_1"/>
    <property type="match status" value="1"/>
</dbReference>
<dbReference type="GO" id="GO:0007204">
    <property type="term" value="P:positive regulation of cytosolic calcium ion concentration"/>
    <property type="evidence" value="ECO:0007669"/>
    <property type="project" value="TreeGrafter"/>
</dbReference>
<evidence type="ECO:0000313" key="13">
    <source>
        <dbReference type="EnsemblMetazoa" id="G571.6:cds"/>
    </source>
</evidence>
<dbReference type="InterPro" id="IPR008365">
    <property type="entry name" value="Prostanoid_rcpt"/>
</dbReference>
<evidence type="ECO:0000256" key="11">
    <source>
        <dbReference type="SAM" id="Phobius"/>
    </source>
</evidence>
<feature type="transmembrane region" description="Helical" evidence="11">
    <location>
        <begin position="237"/>
        <end position="262"/>
    </location>
</feature>
<dbReference type="InterPro" id="IPR017452">
    <property type="entry name" value="GPCR_Rhodpsn_7TM"/>
</dbReference>
<dbReference type="PRINTS" id="PR01788">
    <property type="entry name" value="PROSTANOIDR"/>
</dbReference>
<protein>
    <recommendedName>
        <fullName evidence="12">G-protein coupled receptors family 1 profile domain-containing protein</fullName>
    </recommendedName>
</protein>
<evidence type="ECO:0000256" key="9">
    <source>
        <dbReference type="ARBA" id="ARBA00023224"/>
    </source>
</evidence>
<feature type="transmembrane region" description="Helical" evidence="11">
    <location>
        <begin position="99"/>
        <end position="120"/>
    </location>
</feature>
<name>A0A8W8NGE7_MAGGI</name>
<evidence type="ECO:0000256" key="6">
    <source>
        <dbReference type="ARBA" id="ARBA00023136"/>
    </source>
</evidence>
<keyword evidence="4 11" id="KW-1133">Transmembrane helix</keyword>
<evidence type="ECO:0000256" key="5">
    <source>
        <dbReference type="ARBA" id="ARBA00023040"/>
    </source>
</evidence>
<evidence type="ECO:0000259" key="12">
    <source>
        <dbReference type="PROSITE" id="PS50262"/>
    </source>
</evidence>
<keyword evidence="9 10" id="KW-0807">Transducer</keyword>
<keyword evidence="2" id="KW-1003">Cell membrane</keyword>
<sequence length="351" mass="39360">MDQSTAIYAPTASNTTKDTAKLESTIPPVLQFLFGVTGNIIAFIVLFSSRKKHKWKPFYRLVAGLALTDGGGISLIYPTVLVRYASNFTYDFPKPLCNYSSFMFIFLLTSSAMIVCAMSFDRFMAILYPLRYNNIRKKYRANITLALIWITAAFVSSLPLMGLGSNILYYPGSWCFLNFVSTSTVDRINSFIYSLLGLMILFSTIFFNGSVVFSLCKNQIKNKVSPKTRKRSDIFNAIFLLVLVSVFAACWAPLMVVIFGNATKLIFEDDSVDLLAVRLSITNSIVDPWIYILLRREHLIAITRKFENMFGKISFAASSSHDVIPSTDARQKSLENTMSSGKTLSTDNLTN</sequence>
<reference evidence="13" key="1">
    <citation type="submission" date="2022-08" db="UniProtKB">
        <authorList>
            <consortium name="EnsemblMetazoa"/>
        </authorList>
    </citation>
    <scope>IDENTIFICATION</scope>
    <source>
        <strain evidence="13">05x7-T-G4-1.051#20</strain>
    </source>
</reference>
<feature type="transmembrane region" description="Helical" evidence="11">
    <location>
        <begin position="59"/>
        <end position="79"/>
    </location>
</feature>
<dbReference type="SMART" id="SM01381">
    <property type="entry name" value="7TM_GPCR_Srsx"/>
    <property type="match status" value="1"/>
</dbReference>
<evidence type="ECO:0000313" key="14">
    <source>
        <dbReference type="Proteomes" id="UP000005408"/>
    </source>
</evidence>
<dbReference type="Gene3D" id="1.20.1070.10">
    <property type="entry name" value="Rhodopsin 7-helix transmembrane proteins"/>
    <property type="match status" value="1"/>
</dbReference>
<keyword evidence="3 10" id="KW-0812">Transmembrane</keyword>
<dbReference type="OMA" id="TICWTPL"/>
<proteinExistence type="inferred from homology"/>
<feature type="transmembrane region" description="Helical" evidence="11">
    <location>
        <begin position="190"/>
        <end position="216"/>
    </location>
</feature>
<dbReference type="PANTHER" id="PTHR11866">
    <property type="entry name" value="G-PROTEIN COUPLED RECEPTOR FAMILY 1 MEMBER"/>
    <property type="match status" value="1"/>
</dbReference>
<evidence type="ECO:0000256" key="10">
    <source>
        <dbReference type="RuleBase" id="RU000688"/>
    </source>
</evidence>
<feature type="transmembrane region" description="Helical" evidence="11">
    <location>
        <begin position="29"/>
        <end position="47"/>
    </location>
</feature>
<dbReference type="AlphaFoldDB" id="A0A8W8NGE7"/>
<evidence type="ECO:0000256" key="2">
    <source>
        <dbReference type="ARBA" id="ARBA00022475"/>
    </source>
</evidence>
<feature type="transmembrane region" description="Helical" evidence="11">
    <location>
        <begin position="141"/>
        <end position="170"/>
    </location>
</feature>
<dbReference type="EnsemblMetazoa" id="G571.8">
    <property type="protein sequence ID" value="G571.8:cds"/>
    <property type="gene ID" value="G571"/>
</dbReference>
<dbReference type="PROSITE" id="PS00237">
    <property type="entry name" value="G_PROTEIN_RECEP_F1_1"/>
    <property type="match status" value="1"/>
</dbReference>
<dbReference type="EnsemblMetazoa" id="G571.7">
    <property type="protein sequence ID" value="G571.7:cds"/>
    <property type="gene ID" value="G571"/>
</dbReference>
<keyword evidence="8" id="KW-0325">Glycoprotein</keyword>
<keyword evidence="6 11" id="KW-0472">Membrane</keyword>
<feature type="transmembrane region" description="Helical" evidence="11">
    <location>
        <begin position="274"/>
        <end position="294"/>
    </location>
</feature>
<keyword evidence="7 10" id="KW-0675">Receptor</keyword>
<keyword evidence="14" id="KW-1185">Reference proteome</keyword>
<evidence type="ECO:0000256" key="7">
    <source>
        <dbReference type="ARBA" id="ARBA00023170"/>
    </source>
</evidence>
<dbReference type="SUPFAM" id="SSF81321">
    <property type="entry name" value="Family A G protein-coupled receptor-like"/>
    <property type="match status" value="1"/>
</dbReference>
<dbReference type="CDD" id="cd14981">
    <property type="entry name" value="7tmA_Prostanoid_R"/>
    <property type="match status" value="1"/>
</dbReference>
<dbReference type="EnsemblMetazoa" id="G571.4">
    <property type="protein sequence ID" value="G571.4:cds"/>
    <property type="gene ID" value="G571"/>
</dbReference>
<dbReference type="InterPro" id="IPR000276">
    <property type="entry name" value="GPCR_Rhodpsn"/>
</dbReference>
<dbReference type="PRINTS" id="PR00237">
    <property type="entry name" value="GPCRRHODOPSN"/>
</dbReference>
<feature type="domain" description="G-protein coupled receptors family 1 profile" evidence="12">
    <location>
        <begin position="38"/>
        <end position="291"/>
    </location>
</feature>
<keyword evidence="5 10" id="KW-0297">G-protein coupled receptor</keyword>
<organism evidence="13 14">
    <name type="scientific">Magallana gigas</name>
    <name type="common">Pacific oyster</name>
    <name type="synonym">Crassostrea gigas</name>
    <dbReference type="NCBI Taxonomy" id="29159"/>
    <lineage>
        <taxon>Eukaryota</taxon>
        <taxon>Metazoa</taxon>
        <taxon>Spiralia</taxon>
        <taxon>Lophotrochozoa</taxon>
        <taxon>Mollusca</taxon>
        <taxon>Bivalvia</taxon>
        <taxon>Autobranchia</taxon>
        <taxon>Pteriomorphia</taxon>
        <taxon>Ostreida</taxon>
        <taxon>Ostreoidea</taxon>
        <taxon>Ostreidae</taxon>
        <taxon>Magallana</taxon>
    </lineage>
</organism>
<dbReference type="Proteomes" id="UP000005408">
    <property type="component" value="Unassembled WGS sequence"/>
</dbReference>
<evidence type="ECO:0000256" key="3">
    <source>
        <dbReference type="ARBA" id="ARBA00022692"/>
    </source>
</evidence>
<evidence type="ECO:0000256" key="1">
    <source>
        <dbReference type="ARBA" id="ARBA00004651"/>
    </source>
</evidence>